<comment type="caution">
    <text evidence="1">The sequence shown here is derived from an EMBL/GenBank/DDBJ whole genome shotgun (WGS) entry which is preliminary data.</text>
</comment>
<gene>
    <name evidence="1" type="ORF">LSH36_443g04065</name>
</gene>
<evidence type="ECO:0000313" key="1">
    <source>
        <dbReference type="EMBL" id="KAK2149642.1"/>
    </source>
</evidence>
<dbReference type="AlphaFoldDB" id="A0AAD9JBD0"/>
<name>A0AAD9JBD0_9ANNE</name>
<organism evidence="1 2">
    <name type="scientific">Paralvinella palmiformis</name>
    <dbReference type="NCBI Taxonomy" id="53620"/>
    <lineage>
        <taxon>Eukaryota</taxon>
        <taxon>Metazoa</taxon>
        <taxon>Spiralia</taxon>
        <taxon>Lophotrochozoa</taxon>
        <taxon>Annelida</taxon>
        <taxon>Polychaeta</taxon>
        <taxon>Sedentaria</taxon>
        <taxon>Canalipalpata</taxon>
        <taxon>Terebellida</taxon>
        <taxon>Terebelliformia</taxon>
        <taxon>Alvinellidae</taxon>
        <taxon>Paralvinella</taxon>
    </lineage>
</organism>
<accession>A0AAD9JBD0</accession>
<proteinExistence type="predicted"/>
<sequence>MLSRAPGPSTIANTVTTHACNIPSDDPANLHDTNPEIVTATAWHEKDRVSNHLNIFSFRVPFAFEKSTGRQEKECDERLPMMQIPKLMSVFSDDCNDDAE</sequence>
<reference evidence="1" key="1">
    <citation type="journal article" date="2023" name="Mol. Biol. Evol.">
        <title>Third-Generation Sequencing Reveals the Adaptive Role of the Epigenome in Three Deep-Sea Polychaetes.</title>
        <authorList>
            <person name="Perez M."/>
            <person name="Aroh O."/>
            <person name="Sun Y."/>
            <person name="Lan Y."/>
            <person name="Juniper S.K."/>
            <person name="Young C.R."/>
            <person name="Angers B."/>
            <person name="Qian P.Y."/>
        </authorList>
    </citation>
    <scope>NUCLEOTIDE SEQUENCE</scope>
    <source>
        <strain evidence="1">P08H-3</strain>
    </source>
</reference>
<dbReference type="EMBL" id="JAODUP010000443">
    <property type="protein sequence ID" value="KAK2149642.1"/>
    <property type="molecule type" value="Genomic_DNA"/>
</dbReference>
<keyword evidence="2" id="KW-1185">Reference proteome</keyword>
<dbReference type="Proteomes" id="UP001208570">
    <property type="component" value="Unassembled WGS sequence"/>
</dbReference>
<protein>
    <submittedName>
        <fullName evidence="1">Uncharacterized protein</fullName>
    </submittedName>
</protein>
<evidence type="ECO:0000313" key="2">
    <source>
        <dbReference type="Proteomes" id="UP001208570"/>
    </source>
</evidence>